<evidence type="ECO:0000313" key="3">
    <source>
        <dbReference type="Proteomes" id="UP001499978"/>
    </source>
</evidence>
<sequence>MTLVRVYCGLAAAEWSSESPVAGASLTAAVVDDAGRLLDIYEITDDADGYAALTALLAERSTGDADVPIAVQRGDRIVASLASAAGRPLALTSDDAAADYAERFSDDESAEETQAPEIERRAIGLARALQAGALWATTVPAPADLVACRPLLVAYGALTAARQAAAVALREVLREVYPAALRAFADPTSALCLAIINEFPEPGLARGSDGDAHDIRALADQLASAQIADAAEVGSALTALRVAAAESGAAPRATTPEVTAFVIRQAIGAVRAQEAAQTALVGAIDRHLTQGRQPANVAPAAPAATAAAPTADDPLAVGGPSGNRAGRLTTPPTRRRPTAGVAYSIEESLGALPKSAPSPRVADPAAERPDTAGRRRAAPGQRPTPADIGQPFRAEATKAEIDRTRAERLAHPSAPLPPRPTTPRQAGPDDPAEPTPRAAARANWPLQAEDSADSDLARPFRDENSRPPLSRVKPPWQSDDLPPEPPALRLVDQSPPSSTGSANGYGSVSGPQLRSADESRRLAADDPLPSPFGADGDGDLLIFAATRSAWFTGRDAAASDVSWTFIADSGWRAAEQAAQPSIGVRTTAGLPRRVPKANLVPGSPEQQKRPLRIVRDAASIAAHTTGYFSGWRRGQEIGGYAVGGRPGRDSASGWDFSRAPHDDEGGDYRAATHSGA</sequence>
<dbReference type="RefSeq" id="WP_344172138.1">
    <property type="nucleotide sequence ID" value="NZ_BAAARY010000009.1"/>
</dbReference>
<feature type="compositionally biased region" description="Polar residues" evidence="1">
    <location>
        <begin position="494"/>
        <end position="512"/>
    </location>
</feature>
<proteinExistence type="predicted"/>
<evidence type="ECO:0000256" key="1">
    <source>
        <dbReference type="SAM" id="MobiDB-lite"/>
    </source>
</evidence>
<dbReference type="Proteomes" id="UP001499978">
    <property type="component" value="Unassembled WGS sequence"/>
</dbReference>
<organism evidence="2 3">
    <name type="scientific">Pilimelia columellifera subsp. columellifera</name>
    <dbReference type="NCBI Taxonomy" id="706583"/>
    <lineage>
        <taxon>Bacteria</taxon>
        <taxon>Bacillati</taxon>
        <taxon>Actinomycetota</taxon>
        <taxon>Actinomycetes</taxon>
        <taxon>Micromonosporales</taxon>
        <taxon>Micromonosporaceae</taxon>
        <taxon>Pilimelia</taxon>
    </lineage>
</organism>
<feature type="compositionally biased region" description="Basic and acidic residues" evidence="1">
    <location>
        <begin position="455"/>
        <end position="465"/>
    </location>
</feature>
<feature type="compositionally biased region" description="Basic and acidic residues" evidence="1">
    <location>
        <begin position="395"/>
        <end position="410"/>
    </location>
</feature>
<feature type="region of interest" description="Disordered" evidence="1">
    <location>
        <begin position="641"/>
        <end position="676"/>
    </location>
</feature>
<feature type="region of interest" description="Disordered" evidence="1">
    <location>
        <begin position="294"/>
        <end position="537"/>
    </location>
</feature>
<dbReference type="EMBL" id="BAAARY010000009">
    <property type="protein sequence ID" value="GAA2524073.1"/>
    <property type="molecule type" value="Genomic_DNA"/>
</dbReference>
<accession>A0ABN3NJI4</accession>
<evidence type="ECO:0000313" key="2">
    <source>
        <dbReference type="EMBL" id="GAA2524073.1"/>
    </source>
</evidence>
<gene>
    <name evidence="2" type="ORF">GCM10010201_23210</name>
</gene>
<name>A0ABN3NJI4_9ACTN</name>
<evidence type="ECO:0008006" key="4">
    <source>
        <dbReference type="Google" id="ProtNLM"/>
    </source>
</evidence>
<comment type="caution">
    <text evidence="2">The sequence shown here is derived from an EMBL/GenBank/DDBJ whole genome shotgun (WGS) entry which is preliminary data.</text>
</comment>
<feature type="compositionally biased region" description="Basic and acidic residues" evidence="1">
    <location>
        <begin position="515"/>
        <end position="524"/>
    </location>
</feature>
<keyword evidence="3" id="KW-1185">Reference proteome</keyword>
<feature type="compositionally biased region" description="Basic and acidic residues" evidence="1">
    <location>
        <begin position="658"/>
        <end position="667"/>
    </location>
</feature>
<feature type="compositionally biased region" description="Low complexity" evidence="1">
    <location>
        <begin position="294"/>
        <end position="317"/>
    </location>
</feature>
<reference evidence="2 3" key="1">
    <citation type="journal article" date="2019" name="Int. J. Syst. Evol. Microbiol.">
        <title>The Global Catalogue of Microorganisms (GCM) 10K type strain sequencing project: providing services to taxonomists for standard genome sequencing and annotation.</title>
        <authorList>
            <consortium name="The Broad Institute Genomics Platform"/>
            <consortium name="The Broad Institute Genome Sequencing Center for Infectious Disease"/>
            <person name="Wu L."/>
            <person name="Ma J."/>
        </authorList>
    </citation>
    <scope>NUCLEOTIDE SEQUENCE [LARGE SCALE GENOMIC DNA]</scope>
    <source>
        <strain evidence="2 3">JCM 3367</strain>
    </source>
</reference>
<protein>
    <recommendedName>
        <fullName evidence="4">Transposase</fullName>
    </recommendedName>
</protein>